<dbReference type="Pfam" id="PF19279">
    <property type="entry name" value="YegS_C"/>
    <property type="match status" value="1"/>
</dbReference>
<comment type="similarity">
    <text evidence="2">Belongs to the diacylglycerol/lipid kinase family.</text>
</comment>
<evidence type="ECO:0000256" key="5">
    <source>
        <dbReference type="ARBA" id="ARBA00022777"/>
    </source>
</evidence>
<evidence type="ECO:0000256" key="4">
    <source>
        <dbReference type="ARBA" id="ARBA00022741"/>
    </source>
</evidence>
<accession>A0ABS1SHU9</accession>
<gene>
    <name evidence="10" type="ORF">D3230_12505</name>
</gene>
<evidence type="ECO:0000256" key="6">
    <source>
        <dbReference type="ARBA" id="ARBA00022840"/>
    </source>
</evidence>
<dbReference type="SMART" id="SM00046">
    <property type="entry name" value="DAGKc"/>
    <property type="match status" value="1"/>
</dbReference>
<name>A0ABS1SHU9_9MICO</name>
<evidence type="ECO:0000259" key="9">
    <source>
        <dbReference type="PROSITE" id="PS50146"/>
    </source>
</evidence>
<comment type="cofactor">
    <cofactor evidence="1">
        <name>Mg(2+)</name>
        <dbReference type="ChEBI" id="CHEBI:18420"/>
    </cofactor>
</comment>
<evidence type="ECO:0000256" key="3">
    <source>
        <dbReference type="ARBA" id="ARBA00022679"/>
    </source>
</evidence>
<dbReference type="PANTHER" id="PTHR12358">
    <property type="entry name" value="SPHINGOSINE KINASE"/>
    <property type="match status" value="1"/>
</dbReference>
<keyword evidence="5 10" id="KW-0418">Kinase</keyword>
<dbReference type="InterPro" id="IPR045540">
    <property type="entry name" value="YegS/DAGK_C"/>
</dbReference>
<dbReference type="SUPFAM" id="SSF111331">
    <property type="entry name" value="NAD kinase/diacylglycerol kinase-like"/>
    <property type="match status" value="1"/>
</dbReference>
<dbReference type="Proteomes" id="UP001645859">
    <property type="component" value="Unassembled WGS sequence"/>
</dbReference>
<keyword evidence="7" id="KW-0594">Phospholipid biosynthesis</keyword>
<keyword evidence="8" id="KW-1208">Phospholipid metabolism</keyword>
<protein>
    <submittedName>
        <fullName evidence="10">Diacylglycerol kinase</fullName>
    </submittedName>
</protein>
<proteinExistence type="inferred from homology"/>
<evidence type="ECO:0000256" key="7">
    <source>
        <dbReference type="ARBA" id="ARBA00023209"/>
    </source>
</evidence>
<dbReference type="InterPro" id="IPR001206">
    <property type="entry name" value="Diacylglycerol_kinase_cat_dom"/>
</dbReference>
<keyword evidence="11" id="KW-1185">Reference proteome</keyword>
<dbReference type="PROSITE" id="PS50146">
    <property type="entry name" value="DAGK"/>
    <property type="match status" value="1"/>
</dbReference>
<dbReference type="Gene3D" id="2.60.200.40">
    <property type="match status" value="1"/>
</dbReference>
<evidence type="ECO:0000256" key="8">
    <source>
        <dbReference type="ARBA" id="ARBA00023264"/>
    </source>
</evidence>
<dbReference type="GO" id="GO:0016301">
    <property type="term" value="F:kinase activity"/>
    <property type="evidence" value="ECO:0007669"/>
    <property type="project" value="UniProtKB-KW"/>
</dbReference>
<dbReference type="Gene3D" id="3.40.50.10330">
    <property type="entry name" value="Probable inorganic polyphosphate/atp-NAD kinase, domain 1"/>
    <property type="match status" value="1"/>
</dbReference>
<keyword evidence="6" id="KW-0067">ATP-binding</keyword>
<dbReference type="PANTHER" id="PTHR12358:SF106">
    <property type="entry name" value="LIPID KINASE YEGS"/>
    <property type="match status" value="1"/>
</dbReference>
<evidence type="ECO:0000256" key="2">
    <source>
        <dbReference type="ARBA" id="ARBA00005983"/>
    </source>
</evidence>
<dbReference type="EMBL" id="QYAC01000006">
    <property type="protein sequence ID" value="MBL3680100.1"/>
    <property type="molecule type" value="Genomic_DNA"/>
</dbReference>
<dbReference type="RefSeq" id="WP_202345368.1">
    <property type="nucleotide sequence ID" value="NZ_BAAAPI010000004.1"/>
</dbReference>
<keyword evidence="7" id="KW-0444">Lipid biosynthesis</keyword>
<comment type="caution">
    <text evidence="10">The sequence shown here is derived from an EMBL/GenBank/DDBJ whole genome shotgun (WGS) entry which is preliminary data.</text>
</comment>
<dbReference type="Pfam" id="PF00781">
    <property type="entry name" value="DAGK_cat"/>
    <property type="match status" value="1"/>
</dbReference>
<organism evidence="10 11">
    <name type="scientific">Leucobacter chromiireducens subsp. solipictus</name>
    <dbReference type="NCBI Taxonomy" id="398235"/>
    <lineage>
        <taxon>Bacteria</taxon>
        <taxon>Bacillati</taxon>
        <taxon>Actinomycetota</taxon>
        <taxon>Actinomycetes</taxon>
        <taxon>Micrococcales</taxon>
        <taxon>Microbacteriaceae</taxon>
        <taxon>Leucobacter</taxon>
    </lineage>
</organism>
<evidence type="ECO:0000313" key="10">
    <source>
        <dbReference type="EMBL" id="MBL3680100.1"/>
    </source>
</evidence>
<keyword evidence="4" id="KW-0547">Nucleotide-binding</keyword>
<feature type="domain" description="DAGKc" evidence="9">
    <location>
        <begin position="1"/>
        <end position="137"/>
    </location>
</feature>
<sequence>MSAAHVGIVWNPSKTERQVLETAFTEALSTVETPPSVSWHETSVDDPGRAAAQSALESGADLVCAAGGDGTVRAVAEYFAELSDDSRAVELGVIPLGTGNLLARNLDVPLGNPAAAFARALSGTARLLDIGWADVELAAGGSERHAFAVMAGFGIDAHMITETNDELKDRAGWLAYVESLGRAVSASEVIGLRVARDGGEAVSEEAHTLIVGNCGTLQGGITLLPDADPSDGELDLLLLRAAGVAGWADTLRNMMWDNGVKRFLTRSETAESSAHTAHARFTELTIELDEPRVCEVDGDELGEVSRIAITVQPGAFRVR</sequence>
<keyword evidence="3" id="KW-0808">Transferase</keyword>
<keyword evidence="7" id="KW-0443">Lipid metabolism</keyword>
<evidence type="ECO:0000313" key="11">
    <source>
        <dbReference type="Proteomes" id="UP001645859"/>
    </source>
</evidence>
<dbReference type="InterPro" id="IPR017438">
    <property type="entry name" value="ATP-NAD_kinase_N"/>
</dbReference>
<evidence type="ECO:0000256" key="1">
    <source>
        <dbReference type="ARBA" id="ARBA00001946"/>
    </source>
</evidence>
<dbReference type="InterPro" id="IPR016064">
    <property type="entry name" value="NAD/diacylglycerol_kinase_sf"/>
</dbReference>
<reference evidence="10 11" key="1">
    <citation type="submission" date="2018-09" db="EMBL/GenBank/DDBJ databases">
        <title>Comparative genomics of Leucobacter spp.</title>
        <authorList>
            <person name="Reis A.C."/>
            <person name="Kolvenbach B.A."/>
            <person name="Corvini P.F.X."/>
            <person name="Nunes O.C."/>
        </authorList>
    </citation>
    <scope>NUCLEOTIDE SEQUENCE [LARGE SCALE GENOMIC DNA]</scope>
    <source>
        <strain evidence="10 11">TAN 31504</strain>
    </source>
</reference>
<dbReference type="InterPro" id="IPR050187">
    <property type="entry name" value="Lipid_Phosphate_FormReg"/>
</dbReference>